<dbReference type="GO" id="GO:0019901">
    <property type="term" value="F:protein kinase binding"/>
    <property type="evidence" value="ECO:0007669"/>
    <property type="project" value="TreeGrafter"/>
</dbReference>
<dbReference type="SUPFAM" id="SSF48403">
    <property type="entry name" value="Ankyrin repeat"/>
    <property type="match status" value="1"/>
</dbReference>
<comment type="caution">
    <text evidence="4">The sequence shown here is derived from an EMBL/GenBank/DDBJ whole genome shotgun (WGS) entry which is preliminary data.</text>
</comment>
<organism evidence="4 5">
    <name type="scientific">Acipenser ruthenus</name>
    <name type="common">Sterlet sturgeon</name>
    <dbReference type="NCBI Taxonomy" id="7906"/>
    <lineage>
        <taxon>Eukaryota</taxon>
        <taxon>Metazoa</taxon>
        <taxon>Chordata</taxon>
        <taxon>Craniata</taxon>
        <taxon>Vertebrata</taxon>
        <taxon>Euteleostomi</taxon>
        <taxon>Actinopterygii</taxon>
        <taxon>Chondrostei</taxon>
        <taxon>Acipenseriformes</taxon>
        <taxon>Acipenseridae</taxon>
        <taxon>Acipenser</taxon>
    </lineage>
</organism>
<feature type="repeat" description="ANK" evidence="3">
    <location>
        <begin position="67"/>
        <end position="99"/>
    </location>
</feature>
<evidence type="ECO:0000313" key="5">
    <source>
        <dbReference type="Proteomes" id="UP000289886"/>
    </source>
</evidence>
<dbReference type="Proteomes" id="UP000289886">
    <property type="component" value="Unassembled WGS sequence"/>
</dbReference>
<dbReference type="PANTHER" id="PTHR24201">
    <property type="entry name" value="ANK_REP_REGION DOMAIN-CONTAINING PROTEIN"/>
    <property type="match status" value="1"/>
</dbReference>
<dbReference type="AlphaFoldDB" id="A0A662YL27"/>
<dbReference type="InterPro" id="IPR036770">
    <property type="entry name" value="Ankyrin_rpt-contain_sf"/>
</dbReference>
<evidence type="ECO:0000256" key="3">
    <source>
        <dbReference type="PROSITE-ProRule" id="PRU00023"/>
    </source>
</evidence>
<dbReference type="Gene3D" id="1.25.40.20">
    <property type="entry name" value="Ankyrin repeat-containing domain"/>
    <property type="match status" value="1"/>
</dbReference>
<proteinExistence type="predicted"/>
<dbReference type="GO" id="GO:0005737">
    <property type="term" value="C:cytoplasm"/>
    <property type="evidence" value="ECO:0007669"/>
    <property type="project" value="TreeGrafter"/>
</dbReference>
<keyword evidence="1" id="KW-0677">Repeat</keyword>
<dbReference type="PROSITE" id="PS50297">
    <property type="entry name" value="ANK_REP_REGION"/>
    <property type="match status" value="1"/>
</dbReference>
<dbReference type="InterPro" id="IPR002110">
    <property type="entry name" value="Ankyrin_rpt"/>
</dbReference>
<reference evidence="4 5" key="1">
    <citation type="submission" date="2019-01" db="EMBL/GenBank/DDBJ databases">
        <title>Draft Genome and Complete Hox-Cluster Characterization of the Sterlet Sturgeon (Acipenser ruthenus).</title>
        <authorList>
            <person name="Wei Q."/>
        </authorList>
    </citation>
    <scope>NUCLEOTIDE SEQUENCE [LARGE SCALE GENOMIC DNA]</scope>
    <source>
        <strain evidence="4">WHYD16114868_AA</strain>
        <tissue evidence="4">Blood</tissue>
    </source>
</reference>
<dbReference type="GO" id="GO:0005634">
    <property type="term" value="C:nucleus"/>
    <property type="evidence" value="ECO:0007669"/>
    <property type="project" value="TreeGrafter"/>
</dbReference>
<evidence type="ECO:0000256" key="1">
    <source>
        <dbReference type="ARBA" id="ARBA00022737"/>
    </source>
</evidence>
<dbReference type="SMART" id="SM00248">
    <property type="entry name" value="ANK"/>
    <property type="match status" value="3"/>
</dbReference>
<dbReference type="InterPro" id="IPR050776">
    <property type="entry name" value="Ank_Repeat/CDKN_Inhibitor"/>
</dbReference>
<dbReference type="OrthoDB" id="539213at2759"/>
<protein>
    <submittedName>
        <fullName evidence="4">Cyclin-dependent kinase inhibitor 2A</fullName>
    </submittedName>
</protein>
<dbReference type="Pfam" id="PF12796">
    <property type="entry name" value="Ank_2"/>
    <property type="match status" value="1"/>
</dbReference>
<dbReference type="EMBL" id="SCEB01001488">
    <property type="protein sequence ID" value="RXM96693.1"/>
    <property type="molecule type" value="Genomic_DNA"/>
</dbReference>
<evidence type="ECO:0000256" key="2">
    <source>
        <dbReference type="ARBA" id="ARBA00023043"/>
    </source>
</evidence>
<dbReference type="GO" id="GO:0004861">
    <property type="term" value="F:cyclin-dependent protein serine/threonine kinase inhibitor activity"/>
    <property type="evidence" value="ECO:0007669"/>
    <property type="project" value="TreeGrafter"/>
</dbReference>
<gene>
    <name evidence="4" type="ORF">EOD39_15368</name>
</gene>
<keyword evidence="5" id="KW-1185">Reference proteome</keyword>
<dbReference type="GO" id="GO:0008285">
    <property type="term" value="P:negative regulation of cell population proliferation"/>
    <property type="evidence" value="ECO:0007669"/>
    <property type="project" value="TreeGrafter"/>
</dbReference>
<accession>A0A662YL27</accession>
<dbReference type="PANTHER" id="PTHR24201:SF8">
    <property type="entry name" value="CYCLIN-DEPENDENT KINASE 4 INHIBITOR B"/>
    <property type="match status" value="1"/>
</dbReference>
<keyword evidence="2 3" id="KW-0040">ANK repeat</keyword>
<evidence type="ECO:0000313" key="4">
    <source>
        <dbReference type="EMBL" id="RXM96693.1"/>
    </source>
</evidence>
<sequence length="125" mass="13603">MNADKLTEAAAKGNTERVQFLLENGIAPNAVNCFGRTAIQVMMMGNTRIAQLLLLYGANPNISDSSTGLTPVHDAAREGFLDTVKMLVQNYANTNVRDGRDLLPIDLARENGHKDVIAYLESNNV</sequence>
<dbReference type="PROSITE" id="PS50088">
    <property type="entry name" value="ANK_REPEAT"/>
    <property type="match status" value="1"/>
</dbReference>
<name>A0A662YL27_ACIRT</name>
<dbReference type="GO" id="GO:2000045">
    <property type="term" value="P:regulation of G1/S transition of mitotic cell cycle"/>
    <property type="evidence" value="ECO:0007669"/>
    <property type="project" value="TreeGrafter"/>
</dbReference>